<gene>
    <name evidence="9" type="ORF">DSTB1V02_LOCUS12114</name>
</gene>
<feature type="domain" description="Acetyl-coenzyme A synthetase N-terminal" evidence="8">
    <location>
        <begin position="31"/>
        <end position="93"/>
    </location>
</feature>
<dbReference type="InterPro" id="IPR025110">
    <property type="entry name" value="AMP-bd_C"/>
</dbReference>
<dbReference type="Gene3D" id="3.40.50.12780">
    <property type="entry name" value="N-terminal domain of ligase-like"/>
    <property type="match status" value="1"/>
</dbReference>
<dbReference type="PROSITE" id="PS00455">
    <property type="entry name" value="AMP_BINDING"/>
    <property type="match status" value="1"/>
</dbReference>
<protein>
    <recommendedName>
        <fullName evidence="5">Acetyl-coenzyme A synthetase</fullName>
        <ecNumber evidence="5">6.2.1.1</ecNumber>
    </recommendedName>
</protein>
<dbReference type="PANTHER" id="PTHR24095">
    <property type="entry name" value="ACETYL-COENZYME A SYNTHETASE"/>
    <property type="match status" value="1"/>
</dbReference>
<evidence type="ECO:0000259" key="8">
    <source>
        <dbReference type="Pfam" id="PF16177"/>
    </source>
</evidence>
<organism evidence="9">
    <name type="scientific">Darwinula stevensoni</name>
    <dbReference type="NCBI Taxonomy" id="69355"/>
    <lineage>
        <taxon>Eukaryota</taxon>
        <taxon>Metazoa</taxon>
        <taxon>Ecdysozoa</taxon>
        <taxon>Arthropoda</taxon>
        <taxon>Crustacea</taxon>
        <taxon>Oligostraca</taxon>
        <taxon>Ostracoda</taxon>
        <taxon>Podocopa</taxon>
        <taxon>Podocopida</taxon>
        <taxon>Darwinulocopina</taxon>
        <taxon>Darwinuloidea</taxon>
        <taxon>Darwinulidae</taxon>
        <taxon>Darwinula</taxon>
    </lineage>
</organism>
<keyword evidence="4 5" id="KW-0067">ATP-binding</keyword>
<evidence type="ECO:0000259" key="6">
    <source>
        <dbReference type="Pfam" id="PF00501"/>
    </source>
</evidence>
<dbReference type="InterPro" id="IPR045851">
    <property type="entry name" value="AMP-bd_C_sf"/>
</dbReference>
<sequence>MTHRLGSLCDEHYPPPRSIQQSAHVKSMEEYRLLYEESISQPEKFWKKLAENLYFKDPPGSGEDFLNYNFDANAGPISIQWMRTSSTNICYNALDYNVEKGLGDKVAFYWEGNHPNDEASITYQALLEEVCKFSNVLLKLGVKKGDKVAICLPMVVELVIAMLACTRIGAIHSIVFGGFSAGSLAERITDAKCTIIITADGVWRGKKLIHLKAIVDDAIERCVKAGFPVNQCVVLKHLPRVTSAVDVGVGNDISQVGWKQDRDLWWHDIMKDASPKCPVEWINGEDPLFMLFTSGSTGKPKGVMHTLAGYMLYSWATFKYSFDYQEDDVFWCTADIGWITGHTYVTYGPLLNGSTSVLFEGVPYYPDPGRFWAVIDKYKVSKFYTSPTAIRTLMKHGEAEVRKYSRSSLKILATVGEPINPEAWHWYNHVVGEDRCPIVDTFWQTETGGHVITPLPGATVTKPGSATFPFFGVVPAILDDNGAELSGECEGFLVFKKPWPGIMRTVYGDHERFERTYFRKFPGYYCTGDGARRDKDGYIWVTGRIDDMLNVSGHLLSTAEVESALVEDPCVAEAAAVAHPHPIKGECLYCFVTPVDGIPYTDKLEKELRDKVREKIGPFAVPDYLQYAPSLPKTRSGKIMRRILRKIAQSDPDLGDTSTLADESIVVLLQKNRVATA</sequence>
<feature type="domain" description="AMP-binding enzyme C-terminal" evidence="7">
    <location>
        <begin position="560"/>
        <end position="638"/>
    </location>
</feature>
<dbReference type="EMBL" id="CAJPEV010004344">
    <property type="protein sequence ID" value="CAG0901631.1"/>
    <property type="molecule type" value="Genomic_DNA"/>
</dbReference>
<dbReference type="InterPro" id="IPR020845">
    <property type="entry name" value="AMP-binding_CS"/>
</dbReference>
<dbReference type="NCBIfam" id="TIGR02188">
    <property type="entry name" value="Ac_CoA_lig_AcsA"/>
    <property type="match status" value="1"/>
</dbReference>
<dbReference type="FunFam" id="3.40.50.12780:FF:000001">
    <property type="entry name" value="Acetyl-coenzyme A synthetase"/>
    <property type="match status" value="1"/>
</dbReference>
<dbReference type="InterPro" id="IPR032387">
    <property type="entry name" value="ACAS_N"/>
</dbReference>
<dbReference type="Proteomes" id="UP000677054">
    <property type="component" value="Unassembled WGS sequence"/>
</dbReference>
<dbReference type="GO" id="GO:0005524">
    <property type="term" value="F:ATP binding"/>
    <property type="evidence" value="ECO:0007669"/>
    <property type="project" value="UniProtKB-UniRule"/>
</dbReference>
<dbReference type="CDD" id="cd05966">
    <property type="entry name" value="ACS"/>
    <property type="match status" value="1"/>
</dbReference>
<dbReference type="GO" id="GO:0016208">
    <property type="term" value="F:AMP binding"/>
    <property type="evidence" value="ECO:0007669"/>
    <property type="project" value="InterPro"/>
</dbReference>
<dbReference type="GO" id="GO:0003987">
    <property type="term" value="F:acetate-CoA ligase activity"/>
    <property type="evidence" value="ECO:0007669"/>
    <property type="project" value="UniProtKB-UniRule"/>
</dbReference>
<evidence type="ECO:0000256" key="2">
    <source>
        <dbReference type="ARBA" id="ARBA00022598"/>
    </source>
</evidence>
<dbReference type="InterPro" id="IPR000873">
    <property type="entry name" value="AMP-dep_synth/lig_dom"/>
</dbReference>
<dbReference type="InterPro" id="IPR011904">
    <property type="entry name" value="Ac_CoA_lig"/>
</dbReference>
<reference evidence="9" key="1">
    <citation type="submission" date="2020-11" db="EMBL/GenBank/DDBJ databases">
        <authorList>
            <person name="Tran Van P."/>
        </authorList>
    </citation>
    <scope>NUCLEOTIDE SEQUENCE</scope>
</reference>
<evidence type="ECO:0000256" key="3">
    <source>
        <dbReference type="ARBA" id="ARBA00022741"/>
    </source>
</evidence>
<proteinExistence type="inferred from homology"/>
<evidence type="ECO:0000259" key="7">
    <source>
        <dbReference type="Pfam" id="PF13193"/>
    </source>
</evidence>
<evidence type="ECO:0000256" key="5">
    <source>
        <dbReference type="RuleBase" id="RU361147"/>
    </source>
</evidence>
<name>A0A7R9AE23_9CRUS</name>
<evidence type="ECO:0000256" key="1">
    <source>
        <dbReference type="ARBA" id="ARBA00006432"/>
    </source>
</evidence>
<dbReference type="InterPro" id="IPR042099">
    <property type="entry name" value="ANL_N_sf"/>
</dbReference>
<dbReference type="Gene3D" id="3.30.300.30">
    <property type="match status" value="1"/>
</dbReference>
<dbReference type="AlphaFoldDB" id="A0A7R9AE23"/>
<dbReference type="Pfam" id="PF16177">
    <property type="entry name" value="ACAS_N"/>
    <property type="match status" value="1"/>
</dbReference>
<dbReference type="PANTHER" id="PTHR24095:SF244">
    <property type="entry name" value="ACETYL-COENZYME A SYNTHETASE"/>
    <property type="match status" value="1"/>
</dbReference>
<comment type="similarity">
    <text evidence="1 5">Belongs to the ATP-dependent AMP-binding enzyme family.</text>
</comment>
<dbReference type="Pfam" id="PF13193">
    <property type="entry name" value="AMP-binding_C"/>
    <property type="match status" value="1"/>
</dbReference>
<accession>A0A7R9AE23</accession>
<dbReference type="OrthoDB" id="1706066at2759"/>
<comment type="catalytic activity">
    <reaction evidence="5">
        <text>acetate + ATP + CoA = acetyl-CoA + AMP + diphosphate</text>
        <dbReference type="Rhea" id="RHEA:23176"/>
        <dbReference type="ChEBI" id="CHEBI:30089"/>
        <dbReference type="ChEBI" id="CHEBI:30616"/>
        <dbReference type="ChEBI" id="CHEBI:33019"/>
        <dbReference type="ChEBI" id="CHEBI:57287"/>
        <dbReference type="ChEBI" id="CHEBI:57288"/>
        <dbReference type="ChEBI" id="CHEBI:456215"/>
        <dbReference type="EC" id="6.2.1.1"/>
    </reaction>
</comment>
<dbReference type="SUPFAM" id="SSF56801">
    <property type="entry name" value="Acetyl-CoA synthetase-like"/>
    <property type="match status" value="1"/>
</dbReference>
<keyword evidence="3 5" id="KW-0547">Nucleotide-binding</keyword>
<evidence type="ECO:0000256" key="4">
    <source>
        <dbReference type="ARBA" id="ARBA00022840"/>
    </source>
</evidence>
<dbReference type="FunFam" id="3.30.300.30:FF:000004">
    <property type="entry name" value="Acetyl-coenzyme A synthetase"/>
    <property type="match status" value="1"/>
</dbReference>
<dbReference type="EC" id="6.2.1.1" evidence="5"/>
<feature type="domain" description="AMP-dependent synthetase/ligase" evidence="6">
    <location>
        <begin position="103"/>
        <end position="505"/>
    </location>
</feature>
<evidence type="ECO:0000313" key="9">
    <source>
        <dbReference type="EMBL" id="CAD7252356.1"/>
    </source>
</evidence>
<dbReference type="Pfam" id="PF00501">
    <property type="entry name" value="AMP-binding"/>
    <property type="match status" value="1"/>
</dbReference>
<keyword evidence="2 5" id="KW-0436">Ligase</keyword>
<dbReference type="EMBL" id="LR903861">
    <property type="protein sequence ID" value="CAD7252356.1"/>
    <property type="molecule type" value="Genomic_DNA"/>
</dbReference>
<dbReference type="GO" id="GO:0019427">
    <property type="term" value="P:acetyl-CoA biosynthetic process from acetate"/>
    <property type="evidence" value="ECO:0007669"/>
    <property type="project" value="InterPro"/>
</dbReference>
<dbReference type="NCBIfam" id="NF001208">
    <property type="entry name" value="PRK00174.1"/>
    <property type="match status" value="1"/>
</dbReference>
<keyword evidence="10" id="KW-1185">Reference proteome</keyword>
<evidence type="ECO:0000313" key="10">
    <source>
        <dbReference type="Proteomes" id="UP000677054"/>
    </source>
</evidence>